<sequence length="253" mass="27943">MSRRRRLLAMLPALLPAWLLPAAPPSAAAPVDALRVVAADLPPYAVAQGGASPGLLVELVQDLARRLGTPVTVEFYPWQRALTMATVLPRIAVMPVTRTPERETLFRWLVKLHQQNFVFVALHGGVDVRDLTLLRRQRLVVLRGSPHKRVLQELDFIDVAECSTVRECMRMVKKGIADATYGGEDVHRNAAGADGNREAEFDFSPVFRSGDIWLAGSLDFSEDDGRKWRAALESARADGTLARILRKYGLAGN</sequence>
<proteinExistence type="predicted"/>
<dbReference type="SUPFAM" id="SSF53850">
    <property type="entry name" value="Periplasmic binding protein-like II"/>
    <property type="match status" value="1"/>
</dbReference>
<dbReference type="Pfam" id="PF00497">
    <property type="entry name" value="SBP_bac_3"/>
    <property type="match status" value="1"/>
</dbReference>
<feature type="chain" id="PRO_5032521792" evidence="1">
    <location>
        <begin position="29"/>
        <end position="253"/>
    </location>
</feature>
<gene>
    <name evidence="3" type="ORF">GEV01_25345</name>
</gene>
<evidence type="ECO:0000313" key="3">
    <source>
        <dbReference type="EMBL" id="MQA22848.1"/>
    </source>
</evidence>
<feature type="signal peptide" evidence="1">
    <location>
        <begin position="1"/>
        <end position="28"/>
    </location>
</feature>
<name>A0A843SK57_9BURK</name>
<dbReference type="AlphaFoldDB" id="A0A843SK57"/>
<keyword evidence="1" id="KW-0732">Signal</keyword>
<dbReference type="RefSeq" id="WP_152808311.1">
    <property type="nucleotide sequence ID" value="NZ_WHUF01000007.1"/>
</dbReference>
<dbReference type="InterPro" id="IPR001638">
    <property type="entry name" value="Solute-binding_3/MltF_N"/>
</dbReference>
<dbReference type="Proteomes" id="UP000444318">
    <property type="component" value="Unassembled WGS sequence"/>
</dbReference>
<dbReference type="Gene3D" id="3.40.190.10">
    <property type="entry name" value="Periplasmic binding protein-like II"/>
    <property type="match status" value="2"/>
</dbReference>
<dbReference type="SMART" id="SM00062">
    <property type="entry name" value="PBPb"/>
    <property type="match status" value="1"/>
</dbReference>
<reference evidence="3 4" key="1">
    <citation type="submission" date="2019-10" db="EMBL/GenBank/DDBJ databases">
        <title>Two novel species isolated from a subtropical stream in China.</title>
        <authorList>
            <person name="Lu H."/>
        </authorList>
    </citation>
    <scope>NUCLEOTIDE SEQUENCE [LARGE SCALE GENOMIC DNA]</scope>
    <source>
        <strain evidence="3 4">FT103W</strain>
    </source>
</reference>
<comment type="caution">
    <text evidence="3">The sequence shown here is derived from an EMBL/GenBank/DDBJ whole genome shotgun (WGS) entry which is preliminary data.</text>
</comment>
<keyword evidence="4" id="KW-1185">Reference proteome</keyword>
<dbReference type="InterPro" id="IPR006311">
    <property type="entry name" value="TAT_signal"/>
</dbReference>
<feature type="domain" description="Solute-binding protein family 3/N-terminal" evidence="2">
    <location>
        <begin position="33"/>
        <end position="252"/>
    </location>
</feature>
<dbReference type="PANTHER" id="PTHR38834">
    <property type="entry name" value="PERIPLASMIC SUBSTRATE BINDING PROTEIN FAMILY 3"/>
    <property type="match status" value="1"/>
</dbReference>
<dbReference type="PANTHER" id="PTHR38834:SF3">
    <property type="entry name" value="SOLUTE-BINDING PROTEIN FAMILY 3_N-TERMINAL DOMAIN-CONTAINING PROTEIN"/>
    <property type="match status" value="1"/>
</dbReference>
<dbReference type="PROSITE" id="PS51318">
    <property type="entry name" value="TAT"/>
    <property type="match status" value="1"/>
</dbReference>
<dbReference type="EMBL" id="WHUF01000007">
    <property type="protein sequence ID" value="MQA22848.1"/>
    <property type="molecule type" value="Genomic_DNA"/>
</dbReference>
<evidence type="ECO:0000313" key="4">
    <source>
        <dbReference type="Proteomes" id="UP000444318"/>
    </source>
</evidence>
<evidence type="ECO:0000259" key="2">
    <source>
        <dbReference type="SMART" id="SM00062"/>
    </source>
</evidence>
<protein>
    <submittedName>
        <fullName evidence="3">Transporter substrate-binding domain-containing protein</fullName>
    </submittedName>
</protein>
<organism evidence="3 4">
    <name type="scientific">Rugamonas rivuli</name>
    <dbReference type="NCBI Taxonomy" id="2743358"/>
    <lineage>
        <taxon>Bacteria</taxon>
        <taxon>Pseudomonadati</taxon>
        <taxon>Pseudomonadota</taxon>
        <taxon>Betaproteobacteria</taxon>
        <taxon>Burkholderiales</taxon>
        <taxon>Oxalobacteraceae</taxon>
        <taxon>Telluria group</taxon>
        <taxon>Rugamonas</taxon>
    </lineage>
</organism>
<accession>A0A843SK57</accession>
<evidence type="ECO:0000256" key="1">
    <source>
        <dbReference type="SAM" id="SignalP"/>
    </source>
</evidence>